<protein>
    <submittedName>
        <fullName evidence="1">Uncharacterized protein</fullName>
    </submittedName>
</protein>
<dbReference type="Proteomes" id="UP000181790">
    <property type="component" value="Unassembled WGS sequence"/>
</dbReference>
<comment type="caution">
    <text evidence="1">The sequence shown here is derived from an EMBL/GenBank/DDBJ whole genome shotgun (WGS) entry which is preliminary data.</text>
</comment>
<sequence length="102" mass="11071">MNTNPEKPPIVAVTATRLRAEQMPNRKTRRTQFIHTGKLPVKGSKPVNILSSLQDASLLCVMPDGSGYLLSATLFANECSVLWQQENTPKAEPDPVPAATNA</sequence>
<accession>A0A1S2VNJ8</accession>
<proteinExistence type="predicted"/>
<evidence type="ECO:0000313" key="2">
    <source>
        <dbReference type="Proteomes" id="UP000181790"/>
    </source>
</evidence>
<gene>
    <name evidence="1" type="ORF">BLX24_07975</name>
</gene>
<dbReference type="AlphaFoldDB" id="A0A1S2VNJ8"/>
<dbReference type="EMBL" id="MORL01000003">
    <property type="protein sequence ID" value="OIN59785.1"/>
    <property type="molecule type" value="Genomic_DNA"/>
</dbReference>
<name>A0A1S2VNJ8_9BACT</name>
<keyword evidence="2" id="KW-1185">Reference proteome</keyword>
<reference evidence="1 2" key="1">
    <citation type="submission" date="2016-10" db="EMBL/GenBank/DDBJ databases">
        <title>Arsenicibacter rosenii gen. nov., sp. nov., an efficient arsenic-methylating bacterium isolated from an arsenic-contaminated paddy soil.</title>
        <authorList>
            <person name="Huang K."/>
        </authorList>
    </citation>
    <scope>NUCLEOTIDE SEQUENCE [LARGE SCALE GENOMIC DNA]</scope>
    <source>
        <strain evidence="1 2">SM-1</strain>
    </source>
</reference>
<evidence type="ECO:0000313" key="1">
    <source>
        <dbReference type="EMBL" id="OIN59785.1"/>
    </source>
</evidence>
<organism evidence="1 2">
    <name type="scientific">Arsenicibacter rosenii</name>
    <dbReference type="NCBI Taxonomy" id="1750698"/>
    <lineage>
        <taxon>Bacteria</taxon>
        <taxon>Pseudomonadati</taxon>
        <taxon>Bacteroidota</taxon>
        <taxon>Cytophagia</taxon>
        <taxon>Cytophagales</taxon>
        <taxon>Spirosomataceae</taxon>
        <taxon>Arsenicibacter</taxon>
    </lineage>
</organism>
<dbReference type="RefSeq" id="WP_071502586.1">
    <property type="nucleotide sequence ID" value="NZ_MORL01000003.1"/>
</dbReference>